<evidence type="ECO:0000313" key="1">
    <source>
        <dbReference type="EMBL" id="OAT75220.1"/>
    </source>
</evidence>
<comment type="caution">
    <text evidence="1">The sequence shown here is derived from an EMBL/GenBank/DDBJ whole genome shotgun (WGS) entry which is preliminary data.</text>
</comment>
<dbReference type="EMBL" id="LYRP01000049">
    <property type="protein sequence ID" value="OAT75220.1"/>
    <property type="molecule type" value="Genomic_DNA"/>
</dbReference>
<dbReference type="STRING" id="1691903.A9B99_16970"/>
<name>A0A1B7KYK5_9ENTR</name>
<dbReference type="Proteomes" id="UP000078225">
    <property type="component" value="Unassembled WGS sequence"/>
</dbReference>
<evidence type="ECO:0000313" key="2">
    <source>
        <dbReference type="Proteomes" id="UP000078225"/>
    </source>
</evidence>
<dbReference type="PANTHER" id="PTHR33840:SF1">
    <property type="entry name" value="TLE1 PHOSPHOLIPASE DOMAIN-CONTAINING PROTEIN"/>
    <property type="match status" value="1"/>
</dbReference>
<protein>
    <recommendedName>
        <fullName evidence="3">DUF2235 domain-containing protein</fullName>
    </recommendedName>
</protein>
<dbReference type="AlphaFoldDB" id="A0A1B7KYK5"/>
<gene>
    <name evidence="1" type="ORF">A9B99_16970</name>
</gene>
<accession>A0A1B7KYK5</accession>
<reference evidence="2" key="1">
    <citation type="submission" date="2016-05" db="EMBL/GenBank/DDBJ databases">
        <authorList>
            <person name="Behera P."/>
            <person name="Vaishampayan P."/>
            <person name="Singh N."/>
            <person name="Raina V."/>
            <person name="Suar M."/>
            <person name="Pattnaik A."/>
            <person name="Rastogi G."/>
        </authorList>
    </citation>
    <scope>NUCLEOTIDE SEQUENCE [LARGE SCALE GENOMIC DNA]</scope>
    <source>
        <strain evidence="2">MP23</strain>
    </source>
</reference>
<organism evidence="1 2">
    <name type="scientific">Mangrovibacter phragmitis</name>
    <dbReference type="NCBI Taxonomy" id="1691903"/>
    <lineage>
        <taxon>Bacteria</taxon>
        <taxon>Pseudomonadati</taxon>
        <taxon>Pseudomonadota</taxon>
        <taxon>Gammaproteobacteria</taxon>
        <taxon>Enterobacterales</taxon>
        <taxon>Enterobacteriaceae</taxon>
        <taxon>Mangrovibacter</taxon>
    </lineage>
</organism>
<proteinExistence type="predicted"/>
<sequence>MDLDALMAAANQAAQACFYRLGNCSRVLHIGFFFDGVGRNIELDAPENRLSNIARLFRAYPEDEHKTDLVAYKKHYISGLGTPFIETTEERLQGMMDKSLRSLLDDLKNSPADLVKEAFKSSVGGASSKDMLTEMQNKLLTPAGQLKMLKDSVVKVGIRVGIEATPWLRDSEFMAYKFVTGADTRLNSVKARFVHSFEEAVKAGEVPVRLISVSVFGFDMGGTLARQFIDILLEEICDKKTGGKPCFRGIPVDIVFTGLFDCSRDTPESSDNGLDYGNSILEWVPDRRAIVLQRVTSYNGRKFLAHMSPLPEAVRKSLHLVAAHERRRWRCVYRTGRTGFDHKEMLMPGCSEDIGGGLKPDEQKPSVELCRVSLRKMYIEAMKAGVPFTNLKSLREVSATVAAYFTLQDGVANQSAEQWVASYQSAVNAEMLSYQAMNRHLDGYFEWLGLQFYQYKSELRKLESIRAGIQASVLSVTGMAGLAGLTPQARQAMNEVTEDIAILKKHWGWLSDVANAAHLLLTRQYHHPPQLYLDNILRPAHARAESFLEWGAAGHYGTTPPIRWCVDASVLYAWFVHDVQRAEGINDGYFSVRWMEPRTEY</sequence>
<keyword evidence="2" id="KW-1185">Reference proteome</keyword>
<dbReference type="PANTHER" id="PTHR33840">
    <property type="match status" value="1"/>
</dbReference>
<evidence type="ECO:0008006" key="3">
    <source>
        <dbReference type="Google" id="ProtNLM"/>
    </source>
</evidence>